<dbReference type="SUPFAM" id="SSF54197">
    <property type="entry name" value="HIT-like"/>
    <property type="match status" value="1"/>
</dbReference>
<reference evidence="2" key="1">
    <citation type="submission" date="2020-07" db="EMBL/GenBank/DDBJ databases">
        <title>Methanobacterium. sp. MethCan genome.</title>
        <authorList>
            <person name="Postec A."/>
            <person name="Quemeneur M."/>
        </authorList>
    </citation>
    <scope>NUCLEOTIDE SEQUENCE</scope>
    <source>
        <strain evidence="2">MethCAN</strain>
    </source>
</reference>
<evidence type="ECO:0000313" key="2">
    <source>
        <dbReference type="EMBL" id="QUH22992.1"/>
    </source>
</evidence>
<dbReference type="Proteomes" id="UP000681041">
    <property type="component" value="Chromosome"/>
</dbReference>
<name>A0A8T8K562_9EURY</name>
<sequence length="151" mass="17953">MHTSCEYCGREGFYGEKIYESHKWIIYLAPSQRYLGTCVVALKRSCRDLNQLNKDEWIDFGELVILLEKAVSKTLNPTLFNWSCFKNSAFRSKNPKPEVHWHFIPRYEKKVKFDDIDFQDPDFGYIPQPVQRIIPEKTHLKLKNLIQKQLI</sequence>
<dbReference type="GO" id="GO:0003824">
    <property type="term" value="F:catalytic activity"/>
    <property type="evidence" value="ECO:0007669"/>
    <property type="project" value="InterPro"/>
</dbReference>
<dbReference type="EMBL" id="CP058560">
    <property type="protein sequence ID" value="QUH22992.1"/>
    <property type="molecule type" value="Genomic_DNA"/>
</dbReference>
<gene>
    <name evidence="2" type="ORF">HYG87_03995</name>
</gene>
<dbReference type="Gene3D" id="3.30.428.10">
    <property type="entry name" value="HIT-like"/>
    <property type="match status" value="1"/>
</dbReference>
<dbReference type="RefSeq" id="WP_211533938.1">
    <property type="nucleotide sequence ID" value="NZ_CP058560.1"/>
</dbReference>
<proteinExistence type="predicted"/>
<organism evidence="2 3">
    <name type="scientific">Methanobacterium alkalithermotolerans</name>
    <dbReference type="NCBI Taxonomy" id="2731220"/>
    <lineage>
        <taxon>Archaea</taxon>
        <taxon>Methanobacteriati</taxon>
        <taxon>Methanobacteriota</taxon>
        <taxon>Methanomada group</taxon>
        <taxon>Methanobacteria</taxon>
        <taxon>Methanobacteriales</taxon>
        <taxon>Methanobacteriaceae</taxon>
        <taxon>Methanobacterium</taxon>
    </lineage>
</organism>
<dbReference type="InterPro" id="IPR036265">
    <property type="entry name" value="HIT-like_sf"/>
</dbReference>
<dbReference type="AlphaFoldDB" id="A0A8T8K562"/>
<dbReference type="InterPro" id="IPR011146">
    <property type="entry name" value="HIT-like"/>
</dbReference>
<protein>
    <submittedName>
        <fullName evidence="2">HIT family protein</fullName>
    </submittedName>
</protein>
<dbReference type="GeneID" id="64819898"/>
<dbReference type="Pfam" id="PF01230">
    <property type="entry name" value="HIT"/>
    <property type="match status" value="1"/>
</dbReference>
<evidence type="ECO:0000313" key="3">
    <source>
        <dbReference type="Proteomes" id="UP000681041"/>
    </source>
</evidence>
<keyword evidence="3" id="KW-1185">Reference proteome</keyword>
<dbReference type="KEGG" id="meme:HYG87_03995"/>
<evidence type="ECO:0000259" key="1">
    <source>
        <dbReference type="Pfam" id="PF01230"/>
    </source>
</evidence>
<accession>A0A8T8K562</accession>
<dbReference type="OrthoDB" id="26806at2157"/>
<feature type="domain" description="HIT" evidence="1">
    <location>
        <begin position="16"/>
        <end position="108"/>
    </location>
</feature>